<evidence type="ECO:0000256" key="1">
    <source>
        <dbReference type="SAM" id="Phobius"/>
    </source>
</evidence>
<name>A0A4P6JYR3_KTERU</name>
<protein>
    <submittedName>
        <fullName evidence="2">Uncharacterized protein</fullName>
    </submittedName>
</protein>
<dbReference type="EMBL" id="CP035758">
    <property type="protein sequence ID" value="QBD80695.1"/>
    <property type="molecule type" value="Genomic_DNA"/>
</dbReference>
<dbReference type="RefSeq" id="WP_129891757.1">
    <property type="nucleotide sequence ID" value="NZ_CP035758.1"/>
</dbReference>
<accession>A0A4P6JYR3</accession>
<gene>
    <name evidence="2" type="ORF">EPA93_33870</name>
</gene>
<keyword evidence="1" id="KW-0812">Transmembrane</keyword>
<dbReference type="AlphaFoldDB" id="A0A4P6JYR3"/>
<proteinExistence type="predicted"/>
<organism evidence="2 3">
    <name type="scientific">Ktedonosporobacter rubrisoli</name>
    <dbReference type="NCBI Taxonomy" id="2509675"/>
    <lineage>
        <taxon>Bacteria</taxon>
        <taxon>Bacillati</taxon>
        <taxon>Chloroflexota</taxon>
        <taxon>Ktedonobacteria</taxon>
        <taxon>Ktedonobacterales</taxon>
        <taxon>Ktedonosporobacteraceae</taxon>
        <taxon>Ktedonosporobacter</taxon>
    </lineage>
</organism>
<evidence type="ECO:0000313" key="3">
    <source>
        <dbReference type="Proteomes" id="UP000290365"/>
    </source>
</evidence>
<keyword evidence="1" id="KW-0472">Membrane</keyword>
<dbReference type="Proteomes" id="UP000290365">
    <property type="component" value="Chromosome"/>
</dbReference>
<keyword evidence="3" id="KW-1185">Reference proteome</keyword>
<evidence type="ECO:0000313" key="2">
    <source>
        <dbReference type="EMBL" id="QBD80695.1"/>
    </source>
</evidence>
<dbReference type="KEGG" id="kbs:EPA93_33870"/>
<feature type="transmembrane region" description="Helical" evidence="1">
    <location>
        <begin position="12"/>
        <end position="31"/>
    </location>
</feature>
<keyword evidence="1" id="KW-1133">Transmembrane helix</keyword>
<reference evidence="2 3" key="1">
    <citation type="submission" date="2019-01" db="EMBL/GenBank/DDBJ databases">
        <title>Ktedonosporobacter rubrisoli SCAWS-G2.</title>
        <authorList>
            <person name="Huang Y."/>
            <person name="Yan B."/>
        </authorList>
    </citation>
    <scope>NUCLEOTIDE SEQUENCE [LARGE SCALE GENOMIC DNA]</scope>
    <source>
        <strain evidence="2 3">SCAWS-G2</strain>
    </source>
</reference>
<sequence>MDNETNTLRQHIVLGVITLILAIAILALLFIPRQPQIYRYQGSLSGYQWQMPASAERVALQSRALFMAA</sequence>